<keyword evidence="1" id="KW-0805">Transcription regulation</keyword>
<dbReference type="Pfam" id="PF12833">
    <property type="entry name" value="HTH_18"/>
    <property type="match status" value="1"/>
</dbReference>
<keyword evidence="2" id="KW-0238">DNA-binding</keyword>
<feature type="transmembrane region" description="Helical" evidence="4">
    <location>
        <begin position="209"/>
        <end position="234"/>
    </location>
</feature>
<organism evidence="6">
    <name type="scientific">Marivirga arenosa</name>
    <dbReference type="NCBI Taxonomy" id="3059076"/>
    <lineage>
        <taxon>Bacteria</taxon>
        <taxon>Pseudomonadati</taxon>
        <taxon>Bacteroidota</taxon>
        <taxon>Cytophagia</taxon>
        <taxon>Cytophagales</taxon>
        <taxon>Marivirgaceae</taxon>
        <taxon>Marivirga</taxon>
    </lineage>
</organism>
<feature type="transmembrane region" description="Helical" evidence="4">
    <location>
        <begin position="177"/>
        <end position="203"/>
    </location>
</feature>
<feature type="transmembrane region" description="Helical" evidence="4">
    <location>
        <begin position="12"/>
        <end position="29"/>
    </location>
</feature>
<evidence type="ECO:0000256" key="2">
    <source>
        <dbReference type="ARBA" id="ARBA00023125"/>
    </source>
</evidence>
<feature type="domain" description="HTH araC/xylS-type" evidence="5">
    <location>
        <begin position="259"/>
        <end position="366"/>
    </location>
</feature>
<dbReference type="Gene3D" id="1.10.10.60">
    <property type="entry name" value="Homeodomain-like"/>
    <property type="match status" value="2"/>
</dbReference>
<dbReference type="EMBL" id="CP129968">
    <property type="protein sequence ID" value="WKK81925.2"/>
    <property type="molecule type" value="Genomic_DNA"/>
</dbReference>
<dbReference type="AlphaFoldDB" id="A0AA49GJE7"/>
<keyword evidence="4" id="KW-0812">Transmembrane</keyword>
<feature type="transmembrane region" description="Helical" evidence="4">
    <location>
        <begin position="38"/>
        <end position="56"/>
    </location>
</feature>
<feature type="transmembrane region" description="Helical" evidence="4">
    <location>
        <begin position="100"/>
        <end position="122"/>
    </location>
</feature>
<dbReference type="InterPro" id="IPR020449">
    <property type="entry name" value="Tscrpt_reg_AraC-type_HTH"/>
</dbReference>
<dbReference type="SUPFAM" id="SSF46689">
    <property type="entry name" value="Homeodomain-like"/>
    <property type="match status" value="1"/>
</dbReference>
<dbReference type="SMART" id="SM00342">
    <property type="entry name" value="HTH_ARAC"/>
    <property type="match status" value="1"/>
</dbReference>
<dbReference type="GO" id="GO:0043565">
    <property type="term" value="F:sequence-specific DNA binding"/>
    <property type="evidence" value="ECO:0007669"/>
    <property type="project" value="InterPro"/>
</dbReference>
<reference evidence="6" key="1">
    <citation type="submission" date="2023-08" db="EMBL/GenBank/DDBJ databases">
        <title>Comparative genomics and taxonomic characterization of three novel marine species of genus Marivirga.</title>
        <authorList>
            <person name="Muhammad N."/>
            <person name="Kim S.-G."/>
        </authorList>
    </citation>
    <scope>NUCLEOTIDE SEQUENCE</scope>
    <source>
        <strain evidence="6">BKB1-2</strain>
    </source>
</reference>
<dbReference type="PRINTS" id="PR00032">
    <property type="entry name" value="HTHARAC"/>
</dbReference>
<evidence type="ECO:0000256" key="3">
    <source>
        <dbReference type="ARBA" id="ARBA00023163"/>
    </source>
</evidence>
<accession>A0AA49GJE7</accession>
<name>A0AA49GJE7_9BACT</name>
<dbReference type="PANTHER" id="PTHR43280">
    <property type="entry name" value="ARAC-FAMILY TRANSCRIPTIONAL REGULATOR"/>
    <property type="match status" value="1"/>
</dbReference>
<dbReference type="GO" id="GO:0003700">
    <property type="term" value="F:DNA-binding transcription factor activity"/>
    <property type="evidence" value="ECO:0007669"/>
    <property type="project" value="InterPro"/>
</dbReference>
<keyword evidence="4" id="KW-1133">Transmembrane helix</keyword>
<protein>
    <submittedName>
        <fullName evidence="6">Helix-turn-helix domain-containing protein</fullName>
    </submittedName>
</protein>
<dbReference type="PANTHER" id="PTHR43280:SF29">
    <property type="entry name" value="ARAC-FAMILY TRANSCRIPTIONAL REGULATOR"/>
    <property type="match status" value="1"/>
</dbReference>
<feature type="transmembrane region" description="Helical" evidence="4">
    <location>
        <begin position="134"/>
        <end position="156"/>
    </location>
</feature>
<keyword evidence="3" id="KW-0804">Transcription</keyword>
<evidence type="ECO:0000313" key="6">
    <source>
        <dbReference type="EMBL" id="WKK81925.2"/>
    </source>
</evidence>
<proteinExistence type="predicted"/>
<dbReference type="Proteomes" id="UP001232019">
    <property type="component" value="Chromosome"/>
</dbReference>
<sequence length="369" mass="42579">MIDTSLNTSNFYFLVTVIQGIVLSGLIVFQKPYKRPNLYFGILLFLFSSTILHIVLEGSISGFNRIFPFPMEFSMAYGPLAYLHILHIKNPLRAFKAKDLLHFVPCLIFEGLFFYFFFRYLGANPDWTNSHSNTVIFITMTLALLGNLHLLIYTLLIFKESKATRFLLKDFVKVQKWLKYLIISWGILFTAIIIAITASILFVDIIRGYTQYIFIPLGIIFTAFIYGLGYMYLLKYSGALKQYMDKAAKFSFTQEELEKRQLQLIKTVKCEELYKDPKLSIAKLAGHVGWPINDLSQILNEVMDTNFNDFINHYRVLAFKESILTDEAKKYSIVGLSQKVGFSSKASFYRVFKKETGLTPSEFMENEGL</sequence>
<dbReference type="InterPro" id="IPR009057">
    <property type="entry name" value="Homeodomain-like_sf"/>
</dbReference>
<dbReference type="RefSeq" id="WP_322347948.1">
    <property type="nucleotide sequence ID" value="NZ_CP129968.2"/>
</dbReference>
<gene>
    <name evidence="6" type="ORF">QYS47_06885</name>
</gene>
<evidence type="ECO:0000256" key="1">
    <source>
        <dbReference type="ARBA" id="ARBA00023015"/>
    </source>
</evidence>
<feature type="transmembrane region" description="Helical" evidence="4">
    <location>
        <begin position="68"/>
        <end position="88"/>
    </location>
</feature>
<dbReference type="PROSITE" id="PS01124">
    <property type="entry name" value="HTH_ARAC_FAMILY_2"/>
    <property type="match status" value="1"/>
</dbReference>
<dbReference type="KEGG" id="marp:QYS47_06885"/>
<dbReference type="InterPro" id="IPR018060">
    <property type="entry name" value="HTH_AraC"/>
</dbReference>
<keyword evidence="4" id="KW-0472">Membrane</keyword>
<evidence type="ECO:0000259" key="5">
    <source>
        <dbReference type="PROSITE" id="PS01124"/>
    </source>
</evidence>
<evidence type="ECO:0000256" key="4">
    <source>
        <dbReference type="SAM" id="Phobius"/>
    </source>
</evidence>